<dbReference type="AlphaFoldDB" id="D8J288"/>
<feature type="domain" description="SsuA/THI5-like" evidence="4">
    <location>
        <begin position="65"/>
        <end position="274"/>
    </location>
</feature>
<organism evidence="5 6">
    <name type="scientific">Herbaspirillum seropedicae (strain SmR1)</name>
    <dbReference type="NCBI Taxonomy" id="757424"/>
    <lineage>
        <taxon>Bacteria</taxon>
        <taxon>Pseudomonadati</taxon>
        <taxon>Pseudomonadota</taxon>
        <taxon>Betaproteobacteria</taxon>
        <taxon>Burkholderiales</taxon>
        <taxon>Oxalobacteraceae</taxon>
        <taxon>Herbaspirillum</taxon>
    </lineage>
</organism>
<dbReference type="KEGG" id="hse:Hsero_3390"/>
<evidence type="ECO:0000256" key="2">
    <source>
        <dbReference type="ARBA" id="ARBA00010742"/>
    </source>
</evidence>
<evidence type="ECO:0000313" key="5">
    <source>
        <dbReference type="EMBL" id="ADJ64871.1"/>
    </source>
</evidence>
<reference evidence="5 6" key="1">
    <citation type="submission" date="2010-04" db="EMBL/GenBank/DDBJ databases">
        <title>The genome of Herbaspirillum seropedicae SmR1, an endophytic, nitrogen-fixing, plant-growth promoting beta-Proteobacteria.</title>
        <authorList>
            <person name="Pedrosa F.O."/>
            <person name="Monteiro R.A."/>
            <person name="Wassem R."/>
            <person name="Cruz L.M."/>
            <person name="Ayub R.A."/>
            <person name="Colauto N.B."/>
            <person name="Fernandez M.A."/>
            <person name="Fungaro M.H.P."/>
            <person name="Grisard E.C."/>
            <person name="Hungria M."/>
            <person name="Madeira H.M.F."/>
            <person name="Nodari R.O."/>
            <person name="Osaku C.A."/>
            <person name="Petzl-Erler M.L."/>
            <person name="Terenzi H."/>
            <person name="Vieira L.G.E."/>
            <person name="Almeida M.I.M."/>
            <person name="Alves L.R."/>
            <person name="Arantes O.M.N."/>
            <person name="Balsanelli E."/>
            <person name="Barcellos F.G."/>
            <person name="Baura V.A."/>
            <person name="Binde D.R."/>
            <person name="Campo R.J."/>
            <person name="Chubatsu L.S."/>
            <person name="Chueire L.M.O."/>
            <person name="Ciferri R.R."/>
            <person name="Correa L.C."/>
            <person name="da Conceicao Silva J.L."/>
            <person name="Dabul A.N.G."/>
            <person name="Dambros B.P."/>
            <person name="Faoro H."/>
            <person name="Favetti A."/>
            <person name="Friedermann G."/>
            <person name="Furlaneto M.C."/>
            <person name="Gasques L.S."/>
            <person name="Gimenes C.C.T."/>
            <person name="Gioppo N.M.R."/>
            <person name="Glienke-Blanco C."/>
            <person name="Godoy L.P."/>
            <person name="Guerra M.P."/>
            <person name="Karp S."/>
            <person name="Kava-Cordeiro V."/>
            <person name="Margarido V.P."/>
            <person name="Mathioni S.M."/>
            <person name="Menck-Soares M.A."/>
            <person name="Murace N.K."/>
            <person name="Nicolas M.F."/>
            <person name="Oliveira C.E.C."/>
            <person name="Pagnan N.A.B."/>
            <person name="Pamphile J.A."/>
            <person name="Patussi E.V."/>
            <person name="Pereira L.F.P."/>
            <person name="Pereira-Ferrari L."/>
            <person name="Pinto F.G.S."/>
            <person name="Precoma C."/>
            <person name="Prioli A.J."/>
            <person name="Prioli S.M.A.P."/>
            <person name="Raittz R.T."/>
            <person name="Ramos H.J.O."/>
            <person name="Ribeiro E.M.S.F."/>
            <person name="Rigo L.U."/>
            <person name="Rocha C.L.M.S.C."/>
            <person name="Rocha S.N."/>
            <person name="Santos K."/>
            <person name="Satori D."/>
            <person name="Silva A.G."/>
            <person name="Simao R.C.G."/>
            <person name="Soares M.A.M."/>
            <person name="Souza E.M."/>
            <person name="Steffens M.B.R."/>
            <person name="Steindel M."/>
            <person name="Tadra-Sfeir M.Z."/>
            <person name="Takahashi E.K."/>
            <person name="Torres R.A."/>
            <person name="Valle J.S."/>
            <person name="Vernal J.I."/>
            <person name="Vilas-Boas L.A."/>
            <person name="Watanabe M.A.E."/>
            <person name="Weiss V.A."/>
            <person name="Yates M.A."/>
            <person name="Souza E.M."/>
        </authorList>
    </citation>
    <scope>NUCLEOTIDE SEQUENCE [LARGE SCALE GENOMIC DNA]</scope>
    <source>
        <strain evidence="5 6">SmR1</strain>
    </source>
</reference>
<dbReference type="OrthoDB" id="286202at2"/>
<sequence length="353" mass="37688">MRDDFCVWPALNGRLRRRLLTLGITVSTAITACALGLAAPQARAADKIIIMVGGINKLIYLPPKLAESLGYFKEEGLDVELQSQPAGVDAENELLAGAVQAVVGYYDHSIDLQSKGKEVTSIAQLLLVPGGMEMVRADLADSVRSMADLKGKTLGVTGLGSSSSFIAQYLANRAGLKAGDYSILPVGAGNTLIAAMKQKRVDVAWTTEPTTSILLASGAAKVLVDMSSVDGTKAALGGLYPASSLYVHRSWMNSHKAESQKLARVFVKTLRYIQTHSAEDIADKMPKDYYGGSKAIYVQALKASLPMYSPDGKMPAGGPEQVLKVMAGFNPNIKGKNIDLSKTYTNEFVDQVK</sequence>
<keyword evidence="3" id="KW-0732">Signal</keyword>
<dbReference type="eggNOG" id="COG0715">
    <property type="taxonomic scope" value="Bacteria"/>
</dbReference>
<dbReference type="RefSeq" id="WP_013235335.1">
    <property type="nucleotide sequence ID" value="NC_014323.1"/>
</dbReference>
<name>D8J288_HERSS</name>
<dbReference type="Gene3D" id="3.40.190.10">
    <property type="entry name" value="Periplasmic binding protein-like II"/>
    <property type="match status" value="2"/>
</dbReference>
<accession>D8J288</accession>
<dbReference type="STRING" id="757424.Hsero_3390"/>
<gene>
    <name evidence="5" type="primary">tauA</name>
    <name evidence="5" type="ordered locus">Hsero_3390</name>
</gene>
<dbReference type="PROSITE" id="PS51257">
    <property type="entry name" value="PROKAR_LIPOPROTEIN"/>
    <property type="match status" value="1"/>
</dbReference>
<evidence type="ECO:0000256" key="1">
    <source>
        <dbReference type="ARBA" id="ARBA00004418"/>
    </source>
</evidence>
<dbReference type="Pfam" id="PF09084">
    <property type="entry name" value="NMT1"/>
    <property type="match status" value="1"/>
</dbReference>
<dbReference type="Proteomes" id="UP000000329">
    <property type="component" value="Chromosome"/>
</dbReference>
<proteinExistence type="inferred from homology"/>
<dbReference type="GeneID" id="29393788"/>
<comment type="similarity">
    <text evidence="2">Belongs to the bacterial solute-binding protein SsuA/TauA family.</text>
</comment>
<protein>
    <submittedName>
        <fullName evidence="5">ABC-type nitrate/sulfonate/bicarbonate transport system, periplasmic component protein</fullName>
    </submittedName>
</protein>
<dbReference type="PANTHER" id="PTHR30024:SF47">
    <property type="entry name" value="TAURINE-BINDING PERIPLASMIC PROTEIN"/>
    <property type="match status" value="1"/>
</dbReference>
<dbReference type="PANTHER" id="PTHR30024">
    <property type="entry name" value="ALIPHATIC SULFONATES-BINDING PROTEIN-RELATED"/>
    <property type="match status" value="1"/>
</dbReference>
<evidence type="ECO:0000259" key="4">
    <source>
        <dbReference type="Pfam" id="PF09084"/>
    </source>
</evidence>
<evidence type="ECO:0000256" key="3">
    <source>
        <dbReference type="ARBA" id="ARBA00022729"/>
    </source>
</evidence>
<keyword evidence="6" id="KW-1185">Reference proteome</keyword>
<comment type="subcellular location">
    <subcellularLocation>
        <location evidence="1">Periplasm</location>
    </subcellularLocation>
</comment>
<evidence type="ECO:0000313" key="6">
    <source>
        <dbReference type="Proteomes" id="UP000000329"/>
    </source>
</evidence>
<dbReference type="GO" id="GO:0042597">
    <property type="term" value="C:periplasmic space"/>
    <property type="evidence" value="ECO:0007669"/>
    <property type="project" value="UniProtKB-SubCell"/>
</dbReference>
<dbReference type="HOGENOM" id="CLU_052162_0_0_4"/>
<dbReference type="EMBL" id="CP002039">
    <property type="protein sequence ID" value="ADJ64871.1"/>
    <property type="molecule type" value="Genomic_DNA"/>
</dbReference>
<dbReference type="SUPFAM" id="SSF53850">
    <property type="entry name" value="Periplasmic binding protein-like II"/>
    <property type="match status" value="1"/>
</dbReference>
<dbReference type="GO" id="GO:0042918">
    <property type="term" value="P:alkanesulfonate transmembrane transport"/>
    <property type="evidence" value="ECO:0007669"/>
    <property type="project" value="TreeGrafter"/>
</dbReference>
<dbReference type="InterPro" id="IPR015168">
    <property type="entry name" value="SsuA/THI5"/>
</dbReference>